<dbReference type="EMBL" id="NAFK01000156">
    <property type="protein sequence ID" value="OSJ29867.1"/>
    <property type="molecule type" value="Genomic_DNA"/>
</dbReference>
<gene>
    <name evidence="2" type="ORF">BST63_14000</name>
</gene>
<keyword evidence="1" id="KW-0472">Membrane</keyword>
<dbReference type="RefSeq" id="WP_085384317.1">
    <property type="nucleotide sequence ID" value="NZ_NAFJ01000142.1"/>
</dbReference>
<accession>A0ABX3X4H6</accession>
<sequence>MHMPSITADRLAVLILFLICAGITLPMIRPRRSGQTIFNGGILLAFVLSIACGLPVLPHLSWAGFIDEMADQAVAAIQFLEVAYVILTL</sequence>
<protein>
    <submittedName>
        <fullName evidence="2">Uncharacterized protein</fullName>
    </submittedName>
</protein>
<feature type="transmembrane region" description="Helical" evidence="1">
    <location>
        <begin position="37"/>
        <end position="57"/>
    </location>
</feature>
<dbReference type="Proteomes" id="UP000193884">
    <property type="component" value="Unassembled WGS sequence"/>
</dbReference>
<keyword evidence="1" id="KW-0812">Transmembrane</keyword>
<evidence type="ECO:0000313" key="3">
    <source>
        <dbReference type="Proteomes" id="UP000193884"/>
    </source>
</evidence>
<keyword evidence="3" id="KW-1185">Reference proteome</keyword>
<evidence type="ECO:0000256" key="1">
    <source>
        <dbReference type="SAM" id="Phobius"/>
    </source>
</evidence>
<feature type="transmembrane region" description="Helical" evidence="1">
    <location>
        <begin position="6"/>
        <end position="25"/>
    </location>
</feature>
<reference evidence="2 3" key="1">
    <citation type="submission" date="2017-03" db="EMBL/GenBank/DDBJ databases">
        <title>Whole genome sequences of fourteen strains of Bradyrhizobium canariense and one strain of Bradyrhizobium japonicum isolated from Lupinus (Papilionoideae: Genisteae) species in Algeria.</title>
        <authorList>
            <person name="Crovadore J."/>
            <person name="Chekireb D."/>
            <person name="Brachmann A."/>
            <person name="Chablais R."/>
            <person name="Cochard B."/>
            <person name="Lefort F."/>
        </authorList>
    </citation>
    <scope>NUCLEOTIDE SEQUENCE [LARGE SCALE GENOMIC DNA]</scope>
    <source>
        <strain evidence="2 3">UBMAN05</strain>
    </source>
</reference>
<keyword evidence="1" id="KW-1133">Transmembrane helix</keyword>
<proteinExistence type="predicted"/>
<comment type="caution">
    <text evidence="2">The sequence shown here is derived from an EMBL/GenBank/DDBJ whole genome shotgun (WGS) entry which is preliminary data.</text>
</comment>
<evidence type="ECO:0000313" key="2">
    <source>
        <dbReference type="EMBL" id="OSJ29867.1"/>
    </source>
</evidence>
<organism evidence="2 3">
    <name type="scientific">Bradyrhizobium canariense</name>
    <dbReference type="NCBI Taxonomy" id="255045"/>
    <lineage>
        <taxon>Bacteria</taxon>
        <taxon>Pseudomonadati</taxon>
        <taxon>Pseudomonadota</taxon>
        <taxon>Alphaproteobacteria</taxon>
        <taxon>Hyphomicrobiales</taxon>
        <taxon>Nitrobacteraceae</taxon>
        <taxon>Bradyrhizobium</taxon>
    </lineage>
</organism>
<name>A0ABX3X4H6_9BRAD</name>